<dbReference type="AlphaFoldDB" id="A0A813NIL9"/>
<reference evidence="2" key="1">
    <citation type="submission" date="2021-02" db="EMBL/GenBank/DDBJ databases">
        <authorList>
            <person name="Nowell W R."/>
        </authorList>
    </citation>
    <scope>NUCLEOTIDE SEQUENCE</scope>
</reference>
<keyword evidence="4" id="KW-1185">Reference proteome</keyword>
<proteinExistence type="predicted"/>
<feature type="compositionally biased region" description="Basic residues" evidence="1">
    <location>
        <begin position="60"/>
        <end position="75"/>
    </location>
</feature>
<evidence type="ECO:0000256" key="1">
    <source>
        <dbReference type="SAM" id="MobiDB-lite"/>
    </source>
</evidence>
<protein>
    <submittedName>
        <fullName evidence="2">Uncharacterized protein</fullName>
    </submittedName>
</protein>
<accession>A0A813NIL9</accession>
<name>A0A813NIL9_9BILA</name>
<feature type="region of interest" description="Disordered" evidence="1">
    <location>
        <begin position="57"/>
        <end position="89"/>
    </location>
</feature>
<gene>
    <name evidence="2" type="ORF">BJG266_LOCUS1516</name>
    <name evidence="3" type="ORF">QVE165_LOCUS28290</name>
</gene>
<dbReference type="OrthoDB" id="10057721at2759"/>
<dbReference type="Proteomes" id="UP000663877">
    <property type="component" value="Unassembled WGS sequence"/>
</dbReference>
<evidence type="ECO:0000313" key="4">
    <source>
        <dbReference type="Proteomes" id="UP000663832"/>
    </source>
</evidence>
<evidence type="ECO:0000313" key="3">
    <source>
        <dbReference type="EMBL" id="CAF1246933.1"/>
    </source>
</evidence>
<sequence length="89" mass="10665">MSSKTTKDSKLKSYEQCLRQGIPHGKIYGSDFTDGYIVNRYIYPPYPWYVNMLSSNNKQRQNKKSKKIKSLQKSKFKIERKQRLNSRKR</sequence>
<organism evidence="2 5">
    <name type="scientific">Adineta steineri</name>
    <dbReference type="NCBI Taxonomy" id="433720"/>
    <lineage>
        <taxon>Eukaryota</taxon>
        <taxon>Metazoa</taxon>
        <taxon>Spiralia</taxon>
        <taxon>Gnathifera</taxon>
        <taxon>Rotifera</taxon>
        <taxon>Eurotatoria</taxon>
        <taxon>Bdelloidea</taxon>
        <taxon>Adinetida</taxon>
        <taxon>Adinetidae</taxon>
        <taxon>Adineta</taxon>
    </lineage>
</organism>
<comment type="caution">
    <text evidence="2">The sequence shown here is derived from an EMBL/GenBank/DDBJ whole genome shotgun (WGS) entry which is preliminary data.</text>
</comment>
<dbReference type="EMBL" id="CAJNOM010000220">
    <property type="protein sequence ID" value="CAF1246933.1"/>
    <property type="molecule type" value="Genomic_DNA"/>
</dbReference>
<dbReference type="EMBL" id="CAJNOI010000003">
    <property type="protein sequence ID" value="CAF0735681.1"/>
    <property type="molecule type" value="Genomic_DNA"/>
</dbReference>
<dbReference type="Proteomes" id="UP000663832">
    <property type="component" value="Unassembled WGS sequence"/>
</dbReference>
<evidence type="ECO:0000313" key="5">
    <source>
        <dbReference type="Proteomes" id="UP000663877"/>
    </source>
</evidence>
<evidence type="ECO:0000313" key="2">
    <source>
        <dbReference type="EMBL" id="CAF0735681.1"/>
    </source>
</evidence>